<dbReference type="GeneID" id="30320188"/>
<sequence>MKRIMGVIEDRAKGMSNYDSSRLFIDNVNTSARRMANTRTVTGTVEYIVYNTKNKVITEVSNTPNVNKVIDDISYKLLYPTAQLFEVDNNTLPMDRFYSKETLYIFSQ</sequence>
<reference evidence="1" key="1">
    <citation type="submission" date="2019-05" db="EMBL/GenBank/DDBJ databases">
        <authorList>
            <consortium name="Pathogen Informatics"/>
        </authorList>
    </citation>
    <scope>NUCLEOTIDE SEQUENCE [LARGE SCALE GENOMIC DNA]</scope>
    <source>
        <strain evidence="1">NCTC12965</strain>
    </source>
</reference>
<name>A0A0F7D1K7_SERFO</name>
<evidence type="ECO:0000313" key="1">
    <source>
        <dbReference type="EMBL" id="VTR57489.1"/>
    </source>
</evidence>
<accession>A0A0F7D1K7</accession>
<protein>
    <submittedName>
        <fullName evidence="1">Uncharacterized protein</fullName>
    </submittedName>
</protein>
<dbReference type="RefSeq" id="WP_024483229.1">
    <property type="nucleotide sequence ID" value="NZ_CAMKUH010000007.1"/>
</dbReference>
<dbReference type="KEGG" id="sfw:WN53_08425"/>
<gene>
    <name evidence="1" type="ORF">NCTC12965_07378</name>
</gene>
<organism evidence="1">
    <name type="scientific">Serratia fonticola</name>
    <dbReference type="NCBI Taxonomy" id="47917"/>
    <lineage>
        <taxon>Bacteria</taxon>
        <taxon>Pseudomonadati</taxon>
        <taxon>Pseudomonadota</taxon>
        <taxon>Gammaproteobacteria</taxon>
        <taxon>Enterobacterales</taxon>
        <taxon>Yersiniaceae</taxon>
        <taxon>Serratia</taxon>
    </lineage>
</organism>
<dbReference type="AlphaFoldDB" id="A0A0F7D1K7"/>
<dbReference type="EMBL" id="CABEEZ010000144">
    <property type="protein sequence ID" value="VTR57489.1"/>
    <property type="molecule type" value="Genomic_DNA"/>
</dbReference>
<proteinExistence type="predicted"/>